<comment type="caution">
    <text evidence="2">The sequence shown here is derived from an EMBL/GenBank/DDBJ whole genome shotgun (WGS) entry which is preliminary data.</text>
</comment>
<dbReference type="EMBL" id="JACOFX010000032">
    <property type="protein sequence ID" value="MBC3911395.1"/>
    <property type="molecule type" value="Genomic_DNA"/>
</dbReference>
<dbReference type="InterPro" id="IPR002716">
    <property type="entry name" value="PIN_dom"/>
</dbReference>
<gene>
    <name evidence="2" type="ORF">H8L47_27920</name>
</gene>
<dbReference type="Pfam" id="PF13638">
    <property type="entry name" value="PIN_4"/>
    <property type="match status" value="1"/>
</dbReference>
<reference evidence="2 3" key="1">
    <citation type="submission" date="2020-08" db="EMBL/GenBank/DDBJ databases">
        <title>Novel species isolated from subtropical streams in China.</title>
        <authorList>
            <person name="Lu H."/>
        </authorList>
    </citation>
    <scope>NUCLEOTIDE SEQUENCE [LARGE SCALE GENOMIC DNA]</scope>
    <source>
        <strain evidence="2 3">NL8W</strain>
    </source>
</reference>
<keyword evidence="3" id="KW-1185">Reference proteome</keyword>
<accession>A0ABR6ZJ69</accession>
<dbReference type="RefSeq" id="WP_186957107.1">
    <property type="nucleotide sequence ID" value="NZ_JACOFX010000032.1"/>
</dbReference>
<proteinExistence type="predicted"/>
<sequence length="463" mass="53424">MDDQYKKYSAIAFIDSNVILECKPLANLPWHEILTNGSILILVVPQVLSEVDKKKQDNRVGKRARAFNQLLAQTLETEAPIEIVKGDLCVDIYVASIKKFDWTTYNDLNQSEGDDRIVAQIINSGDIDFNKVVAVSQDINFLFSCKNHGIQARRISDKWLPELGPTPQEIEVEKLKRELREIKKTEPEFEIKCVFPQTPIEIFKIKNLDEVSAQQTISHILECNPKPQQSMSDRLFSPLHQYDSSFDRVYEEYASKEVSQFVRSHHLRLETYFNQIPFTISVKNIGAIPANNIEIVIKIIDGWVNEKVLYMSGFPTAPRPKNKLHDLYRPPIIHTPTSKPILERDEFRINIGRCDESLIAQCEDFRHGKEWIFKGFCWLSPHKDTDTKILVNITASNMHGSKNEVISISKKILEKEIIDFIEPGMGEIRTNCHVEEFIEEAIRSQRYRDLDLIRGTEQTAQLK</sequence>
<dbReference type="Proteomes" id="UP000646911">
    <property type="component" value="Unassembled WGS sequence"/>
</dbReference>
<evidence type="ECO:0000313" key="2">
    <source>
        <dbReference type="EMBL" id="MBC3911395.1"/>
    </source>
</evidence>
<name>A0ABR6ZJ69_9BURK</name>
<feature type="domain" description="PIN" evidence="1">
    <location>
        <begin position="14"/>
        <end position="154"/>
    </location>
</feature>
<dbReference type="Gene3D" id="3.40.50.1010">
    <property type="entry name" value="5'-nuclease"/>
    <property type="match status" value="1"/>
</dbReference>
<evidence type="ECO:0000313" key="3">
    <source>
        <dbReference type="Proteomes" id="UP000646911"/>
    </source>
</evidence>
<protein>
    <recommendedName>
        <fullName evidence="1">PIN domain-containing protein</fullName>
    </recommendedName>
</protein>
<organism evidence="2 3">
    <name type="scientific">Undibacterium umbellatum</name>
    <dbReference type="NCBI Taxonomy" id="2762300"/>
    <lineage>
        <taxon>Bacteria</taxon>
        <taxon>Pseudomonadati</taxon>
        <taxon>Pseudomonadota</taxon>
        <taxon>Betaproteobacteria</taxon>
        <taxon>Burkholderiales</taxon>
        <taxon>Oxalobacteraceae</taxon>
        <taxon>Undibacterium</taxon>
    </lineage>
</organism>
<evidence type="ECO:0000259" key="1">
    <source>
        <dbReference type="Pfam" id="PF13638"/>
    </source>
</evidence>